<protein>
    <submittedName>
        <fullName evidence="8">Adrenomedullin 2</fullName>
    </submittedName>
</protein>
<dbReference type="Ensembl" id="ENSPKIT00000014937.1">
    <property type="protein sequence ID" value="ENSPKIP00000034039.1"/>
    <property type="gene ID" value="ENSPKIG00000013533.1"/>
</dbReference>
<keyword evidence="5" id="KW-1015">Disulfide bond</keyword>
<feature type="compositionally biased region" description="Basic residues" evidence="6">
    <location>
        <begin position="169"/>
        <end position="182"/>
    </location>
</feature>
<dbReference type="GO" id="GO:0005179">
    <property type="term" value="F:hormone activity"/>
    <property type="evidence" value="ECO:0007669"/>
    <property type="project" value="InterPro"/>
</dbReference>
<evidence type="ECO:0000256" key="5">
    <source>
        <dbReference type="ARBA" id="ARBA00023157"/>
    </source>
</evidence>
<dbReference type="Ensembl" id="ENSPKIT00000014945.1">
    <property type="protein sequence ID" value="ENSPKIP00000034047.1"/>
    <property type="gene ID" value="ENSPKIG00000013533.1"/>
</dbReference>
<evidence type="ECO:0000256" key="4">
    <source>
        <dbReference type="ARBA" id="ARBA00022729"/>
    </source>
</evidence>
<evidence type="ECO:0000313" key="9">
    <source>
        <dbReference type="Proteomes" id="UP000261540"/>
    </source>
</evidence>
<evidence type="ECO:0000256" key="6">
    <source>
        <dbReference type="SAM" id="MobiDB-lite"/>
    </source>
</evidence>
<reference evidence="8" key="1">
    <citation type="submission" date="2025-05" db="UniProtKB">
        <authorList>
            <consortium name="Ensembl"/>
        </authorList>
    </citation>
    <scope>IDENTIFICATION</scope>
</reference>
<dbReference type="Pfam" id="PF00214">
    <property type="entry name" value="Calc_CGRP_IAPP"/>
    <property type="match status" value="1"/>
</dbReference>
<keyword evidence="9" id="KW-1185">Reference proteome</keyword>
<feature type="region of interest" description="Disordered" evidence="6">
    <location>
        <begin position="145"/>
        <end position="189"/>
    </location>
</feature>
<dbReference type="InterPro" id="IPR021116">
    <property type="entry name" value="Calcitonin/adrenomedullin"/>
</dbReference>
<dbReference type="Proteomes" id="UP000261540">
    <property type="component" value="Unplaced"/>
</dbReference>
<sequence>MLPLSPVAVCCISLLSLQHQLLAWPAGVRLQTYRSTSEEKQQDLEEDMKAGPVSRGGGASLMWRRDQSHVEAGPVSRGGGASLMWRRDQSHVEAGPVSHGGGASLTWRRGQSYMEAGPVFSHPMPPHTPLEAKWLLWRRLLFQSPPNQESGHPPAPPRTRSLRAAGGTRQHRRRSRRERRHSNSALRGHQHAQLMRVGCVLGTCQVQNLSHRLYQLIGQSGRESSSPINPRSPHSYG</sequence>
<dbReference type="GO" id="GO:0010460">
    <property type="term" value="P:positive regulation of heart rate"/>
    <property type="evidence" value="ECO:0007669"/>
    <property type="project" value="TreeGrafter"/>
</dbReference>
<dbReference type="OrthoDB" id="9907777at2759"/>
<dbReference type="STRING" id="1676925.ENSPKIP00000034039"/>
<dbReference type="AlphaFoldDB" id="A0A3B3STM7"/>
<keyword evidence="4 7" id="KW-0732">Signal</keyword>
<evidence type="ECO:0000256" key="1">
    <source>
        <dbReference type="ARBA" id="ARBA00004613"/>
    </source>
</evidence>
<comment type="subcellular location">
    <subcellularLocation>
        <location evidence="1">Secreted</location>
    </subcellularLocation>
</comment>
<evidence type="ECO:0000256" key="2">
    <source>
        <dbReference type="ARBA" id="ARBA00010575"/>
    </source>
</evidence>
<dbReference type="GeneTree" id="ENSGT00940000154380"/>
<keyword evidence="3" id="KW-0964">Secreted</keyword>
<comment type="similarity">
    <text evidence="2">Belongs to the adrenomedullin family.</text>
</comment>
<dbReference type="GO" id="GO:0007189">
    <property type="term" value="P:adenylate cyclase-activating G protein-coupled receptor signaling pathway"/>
    <property type="evidence" value="ECO:0007669"/>
    <property type="project" value="TreeGrafter"/>
</dbReference>
<dbReference type="GO" id="GO:0005576">
    <property type="term" value="C:extracellular region"/>
    <property type="evidence" value="ECO:0007669"/>
    <property type="project" value="UniProtKB-SubCell"/>
</dbReference>
<proteinExistence type="inferred from homology"/>
<dbReference type="PANTHER" id="PTHR23414">
    <property type="entry name" value="ADRENOMEDULLIN, ADM"/>
    <property type="match status" value="1"/>
</dbReference>
<organism evidence="8 9">
    <name type="scientific">Paramormyrops kingsleyae</name>
    <dbReference type="NCBI Taxonomy" id="1676925"/>
    <lineage>
        <taxon>Eukaryota</taxon>
        <taxon>Metazoa</taxon>
        <taxon>Chordata</taxon>
        <taxon>Craniata</taxon>
        <taxon>Vertebrata</taxon>
        <taxon>Euteleostomi</taxon>
        <taxon>Actinopterygii</taxon>
        <taxon>Neopterygii</taxon>
        <taxon>Teleostei</taxon>
        <taxon>Osteoglossocephala</taxon>
        <taxon>Osteoglossomorpha</taxon>
        <taxon>Osteoglossiformes</taxon>
        <taxon>Mormyridae</taxon>
        <taxon>Paramormyrops</taxon>
    </lineage>
</organism>
<dbReference type="PANTHER" id="PTHR23414:SF2">
    <property type="entry name" value="PROTEIN ADM2"/>
    <property type="match status" value="1"/>
</dbReference>
<feature type="signal peptide" evidence="7">
    <location>
        <begin position="1"/>
        <end position="23"/>
    </location>
</feature>
<evidence type="ECO:0000313" key="8">
    <source>
        <dbReference type="Ensembl" id="ENSPKIP00000034039.1"/>
    </source>
</evidence>
<dbReference type="InterPro" id="IPR051665">
    <property type="entry name" value="Adrenomedullin-reg_peptide"/>
</dbReference>
<accession>A0A3B3STM7</accession>
<feature type="chain" id="PRO_5044589410" evidence="7">
    <location>
        <begin position="24"/>
        <end position="237"/>
    </location>
</feature>
<evidence type="ECO:0000256" key="3">
    <source>
        <dbReference type="ARBA" id="ARBA00022525"/>
    </source>
</evidence>
<name>A0A3B3STM7_9TELE</name>
<evidence type="ECO:0000256" key="7">
    <source>
        <dbReference type="SAM" id="SignalP"/>
    </source>
</evidence>
<dbReference type="GO" id="GO:0003073">
    <property type="term" value="P:regulation of systemic arterial blood pressure"/>
    <property type="evidence" value="ECO:0007669"/>
    <property type="project" value="TreeGrafter"/>
</dbReference>